<organism evidence="2 3">
    <name type="scientific">Kribbella ginsengisoli</name>
    <dbReference type="NCBI Taxonomy" id="363865"/>
    <lineage>
        <taxon>Bacteria</taxon>
        <taxon>Bacillati</taxon>
        <taxon>Actinomycetota</taxon>
        <taxon>Actinomycetes</taxon>
        <taxon>Propionibacteriales</taxon>
        <taxon>Kribbellaceae</taxon>
        <taxon>Kribbella</taxon>
    </lineage>
</organism>
<keyword evidence="3" id="KW-1185">Reference proteome</keyword>
<protein>
    <submittedName>
        <fullName evidence="2">Uncharacterized protein</fullName>
    </submittedName>
</protein>
<accession>A0ABP6Z8U7</accession>
<evidence type="ECO:0000256" key="1">
    <source>
        <dbReference type="SAM" id="MobiDB-lite"/>
    </source>
</evidence>
<sequence length="65" mass="6664">MAKNLPPGHGGYRATPPAAKKKTTGKTVAKKSGESSEWVKRDTGSGQFVPAPPKSSKGGPTSAKK</sequence>
<feature type="compositionally biased region" description="Basic and acidic residues" evidence="1">
    <location>
        <begin position="31"/>
        <end position="43"/>
    </location>
</feature>
<dbReference type="Proteomes" id="UP001501222">
    <property type="component" value="Unassembled WGS sequence"/>
</dbReference>
<dbReference type="RefSeq" id="WP_344850173.1">
    <property type="nucleotide sequence ID" value="NZ_BAABAA010000022.1"/>
</dbReference>
<reference evidence="3" key="1">
    <citation type="journal article" date="2019" name="Int. J. Syst. Evol. Microbiol.">
        <title>The Global Catalogue of Microorganisms (GCM) 10K type strain sequencing project: providing services to taxonomists for standard genome sequencing and annotation.</title>
        <authorList>
            <consortium name="The Broad Institute Genomics Platform"/>
            <consortium name="The Broad Institute Genome Sequencing Center for Infectious Disease"/>
            <person name="Wu L."/>
            <person name="Ma J."/>
        </authorList>
    </citation>
    <scope>NUCLEOTIDE SEQUENCE [LARGE SCALE GENOMIC DNA]</scope>
    <source>
        <strain evidence="3">JCM 16928</strain>
    </source>
</reference>
<evidence type="ECO:0000313" key="2">
    <source>
        <dbReference type="EMBL" id="GAA3598469.1"/>
    </source>
</evidence>
<evidence type="ECO:0000313" key="3">
    <source>
        <dbReference type="Proteomes" id="UP001501222"/>
    </source>
</evidence>
<dbReference type="EMBL" id="BAABAA010000022">
    <property type="protein sequence ID" value="GAA3598469.1"/>
    <property type="molecule type" value="Genomic_DNA"/>
</dbReference>
<name>A0ABP6Z8U7_9ACTN</name>
<gene>
    <name evidence="2" type="ORF">GCM10022235_82820</name>
</gene>
<feature type="region of interest" description="Disordered" evidence="1">
    <location>
        <begin position="1"/>
        <end position="65"/>
    </location>
</feature>
<proteinExistence type="predicted"/>
<comment type="caution">
    <text evidence="2">The sequence shown here is derived from an EMBL/GenBank/DDBJ whole genome shotgun (WGS) entry which is preliminary data.</text>
</comment>